<reference evidence="2 3" key="1">
    <citation type="journal article" date="2023" name="Plants (Basel)">
        <title>Bridging the Gap: Combining Genomics and Transcriptomics Approaches to Understand Stylosanthes scabra, an Orphan Legume from the Brazilian Caatinga.</title>
        <authorList>
            <person name="Ferreira-Neto J.R.C."/>
            <person name="da Silva M.D."/>
            <person name="Binneck E."/>
            <person name="de Melo N.F."/>
            <person name="da Silva R.H."/>
            <person name="de Melo A.L.T.M."/>
            <person name="Pandolfi V."/>
            <person name="Bustamante F.O."/>
            <person name="Brasileiro-Vidal A.C."/>
            <person name="Benko-Iseppon A.M."/>
        </authorList>
    </citation>
    <scope>NUCLEOTIDE SEQUENCE [LARGE SCALE GENOMIC DNA]</scope>
    <source>
        <tissue evidence="2">Leaves</tissue>
    </source>
</reference>
<name>A0ABU6SKZ9_9FABA</name>
<evidence type="ECO:0000313" key="2">
    <source>
        <dbReference type="EMBL" id="MED6136729.1"/>
    </source>
</evidence>
<feature type="region of interest" description="Disordered" evidence="1">
    <location>
        <begin position="1"/>
        <end position="147"/>
    </location>
</feature>
<feature type="compositionally biased region" description="Polar residues" evidence="1">
    <location>
        <begin position="55"/>
        <end position="66"/>
    </location>
</feature>
<sequence>MEGTTEGMRQRTQTSGGDEYVVAAMDRDDGGGTTAVMVGEGSLLPFENDGGQPMTERTGTMASQPTTPKPFKDGGEEGTTRRLTRKVKDRDEAARKANLWRQRKCGGEVNFRPKVERKSPWEAKKNKESKENGQKSKSPNLHRPRGRTLCMARPRPLYLMRKSSVGGAAAKPRWRARATLFRNAQDKESRAPARWRWRVHTIACCALKIKGQKGNFKPRLELINRGMLPQFKTTP</sequence>
<dbReference type="EMBL" id="JASCZI010060907">
    <property type="protein sequence ID" value="MED6136729.1"/>
    <property type="molecule type" value="Genomic_DNA"/>
</dbReference>
<feature type="compositionally biased region" description="Basic and acidic residues" evidence="1">
    <location>
        <begin position="70"/>
        <end position="95"/>
    </location>
</feature>
<organism evidence="2 3">
    <name type="scientific">Stylosanthes scabra</name>
    <dbReference type="NCBI Taxonomy" id="79078"/>
    <lineage>
        <taxon>Eukaryota</taxon>
        <taxon>Viridiplantae</taxon>
        <taxon>Streptophyta</taxon>
        <taxon>Embryophyta</taxon>
        <taxon>Tracheophyta</taxon>
        <taxon>Spermatophyta</taxon>
        <taxon>Magnoliopsida</taxon>
        <taxon>eudicotyledons</taxon>
        <taxon>Gunneridae</taxon>
        <taxon>Pentapetalae</taxon>
        <taxon>rosids</taxon>
        <taxon>fabids</taxon>
        <taxon>Fabales</taxon>
        <taxon>Fabaceae</taxon>
        <taxon>Papilionoideae</taxon>
        <taxon>50 kb inversion clade</taxon>
        <taxon>dalbergioids sensu lato</taxon>
        <taxon>Dalbergieae</taxon>
        <taxon>Pterocarpus clade</taxon>
        <taxon>Stylosanthes</taxon>
    </lineage>
</organism>
<dbReference type="Proteomes" id="UP001341840">
    <property type="component" value="Unassembled WGS sequence"/>
</dbReference>
<gene>
    <name evidence="2" type="ORF">PIB30_058492</name>
</gene>
<comment type="caution">
    <text evidence="2">The sequence shown here is derived from an EMBL/GenBank/DDBJ whole genome shotgun (WGS) entry which is preliminary data.</text>
</comment>
<feature type="compositionally biased region" description="Basic and acidic residues" evidence="1">
    <location>
        <begin position="111"/>
        <end position="134"/>
    </location>
</feature>
<protein>
    <submittedName>
        <fullName evidence="2">Uncharacterized protein</fullName>
    </submittedName>
</protein>
<keyword evidence="3" id="KW-1185">Reference proteome</keyword>
<accession>A0ABU6SKZ9</accession>
<evidence type="ECO:0000313" key="3">
    <source>
        <dbReference type="Proteomes" id="UP001341840"/>
    </source>
</evidence>
<proteinExistence type="predicted"/>
<evidence type="ECO:0000256" key="1">
    <source>
        <dbReference type="SAM" id="MobiDB-lite"/>
    </source>
</evidence>